<accession>A0ABW8AJL4</accession>
<protein>
    <submittedName>
        <fullName evidence="2">META domain-containing protein</fullName>
    </submittedName>
</protein>
<dbReference type="RefSeq" id="WP_398276429.1">
    <property type="nucleotide sequence ID" value="NZ_JBITLV010000001.1"/>
</dbReference>
<dbReference type="Proteomes" id="UP001612915">
    <property type="component" value="Unassembled WGS sequence"/>
</dbReference>
<evidence type="ECO:0000259" key="1">
    <source>
        <dbReference type="Pfam" id="PF03724"/>
    </source>
</evidence>
<evidence type="ECO:0000313" key="2">
    <source>
        <dbReference type="EMBL" id="MFI7586565.1"/>
    </source>
</evidence>
<organism evidence="2 3">
    <name type="scientific">Spongisporangium articulatum</name>
    <dbReference type="NCBI Taxonomy" id="3362603"/>
    <lineage>
        <taxon>Bacteria</taxon>
        <taxon>Bacillati</taxon>
        <taxon>Actinomycetota</taxon>
        <taxon>Actinomycetes</taxon>
        <taxon>Kineosporiales</taxon>
        <taxon>Kineosporiaceae</taxon>
        <taxon>Spongisporangium</taxon>
    </lineage>
</organism>
<dbReference type="Gene3D" id="2.40.128.270">
    <property type="match status" value="1"/>
</dbReference>
<dbReference type="InterPro" id="IPR005184">
    <property type="entry name" value="DUF306_Meta_HslJ"/>
</dbReference>
<evidence type="ECO:0000313" key="3">
    <source>
        <dbReference type="Proteomes" id="UP001612915"/>
    </source>
</evidence>
<sequence>MAGIVGTWRPLGITGWAKPPTADDMGFAEAVISFRADGTWLGSDGCNGLGGKYRLESTGTFSMPGPVSSTLIGCVNVPNLDVLLKATHVVVVGKALVFQAADGAVLGVYARTSRPKPTR</sequence>
<name>A0ABW8AJL4_9ACTN</name>
<proteinExistence type="predicted"/>
<dbReference type="Pfam" id="PF03724">
    <property type="entry name" value="META"/>
    <property type="match status" value="1"/>
</dbReference>
<reference evidence="2 3" key="1">
    <citation type="submission" date="2024-10" db="EMBL/GenBank/DDBJ databases">
        <title>The Natural Products Discovery Center: Release of the First 8490 Sequenced Strains for Exploring Actinobacteria Biosynthetic Diversity.</title>
        <authorList>
            <person name="Kalkreuter E."/>
            <person name="Kautsar S.A."/>
            <person name="Yang D."/>
            <person name="Bader C.D."/>
            <person name="Teijaro C.N."/>
            <person name="Fluegel L."/>
            <person name="Davis C.M."/>
            <person name="Simpson J.R."/>
            <person name="Lauterbach L."/>
            <person name="Steele A.D."/>
            <person name="Gui C."/>
            <person name="Meng S."/>
            <person name="Li G."/>
            <person name="Viehrig K."/>
            <person name="Ye F."/>
            <person name="Su P."/>
            <person name="Kiefer A.F."/>
            <person name="Nichols A."/>
            <person name="Cepeda A.J."/>
            <person name="Yan W."/>
            <person name="Fan B."/>
            <person name="Jiang Y."/>
            <person name="Adhikari A."/>
            <person name="Zheng C.-J."/>
            <person name="Schuster L."/>
            <person name="Cowan T.M."/>
            <person name="Smanski M.J."/>
            <person name="Chevrette M.G."/>
            <person name="De Carvalho L.P.S."/>
            <person name="Shen B."/>
        </authorList>
    </citation>
    <scope>NUCLEOTIDE SEQUENCE [LARGE SCALE GENOMIC DNA]</scope>
    <source>
        <strain evidence="2 3">NPDC049639</strain>
    </source>
</reference>
<gene>
    <name evidence="2" type="ORF">ACIB24_05765</name>
</gene>
<dbReference type="InterPro" id="IPR038670">
    <property type="entry name" value="HslJ-like_sf"/>
</dbReference>
<dbReference type="EMBL" id="JBITLV010000001">
    <property type="protein sequence ID" value="MFI7586565.1"/>
    <property type="molecule type" value="Genomic_DNA"/>
</dbReference>
<feature type="domain" description="DUF306" evidence="1">
    <location>
        <begin position="25"/>
        <end position="106"/>
    </location>
</feature>
<keyword evidence="3" id="KW-1185">Reference proteome</keyword>
<comment type="caution">
    <text evidence="2">The sequence shown here is derived from an EMBL/GenBank/DDBJ whole genome shotgun (WGS) entry which is preliminary data.</text>
</comment>